<keyword evidence="1" id="KW-0472">Membrane</keyword>
<feature type="chain" id="PRO_5044436938" description="Small multi-drug export protein" evidence="2">
    <location>
        <begin position="18"/>
        <end position="272"/>
    </location>
</feature>
<dbReference type="Pfam" id="PF06695">
    <property type="entry name" value="Sm_multidrug_ex"/>
    <property type="match status" value="1"/>
</dbReference>
<dbReference type="AlphaFoldDB" id="A0A6U3YD80"/>
<evidence type="ECO:0000256" key="1">
    <source>
        <dbReference type="SAM" id="Phobius"/>
    </source>
</evidence>
<proteinExistence type="predicted"/>
<feature type="signal peptide" evidence="2">
    <location>
        <begin position="1"/>
        <end position="17"/>
    </location>
</feature>
<gene>
    <name evidence="3" type="ORF">DSPE1174_LOCUS29617</name>
    <name evidence="4" type="ORF">DSPE1174_LOCUS29618</name>
</gene>
<dbReference type="InterPro" id="IPR009577">
    <property type="entry name" value="Sm_multidrug_ex"/>
</dbReference>
<evidence type="ECO:0000313" key="3">
    <source>
        <dbReference type="EMBL" id="CAD9479719.1"/>
    </source>
</evidence>
<organism evidence="3">
    <name type="scientific">Octactis speculum</name>
    <dbReference type="NCBI Taxonomy" id="3111310"/>
    <lineage>
        <taxon>Eukaryota</taxon>
        <taxon>Sar</taxon>
        <taxon>Stramenopiles</taxon>
        <taxon>Ochrophyta</taxon>
        <taxon>Dictyochophyceae</taxon>
        <taxon>Dictyochales</taxon>
        <taxon>Dictyochaceae</taxon>
        <taxon>Octactis</taxon>
    </lineage>
</organism>
<keyword evidence="2" id="KW-0732">Signal</keyword>
<feature type="transmembrane region" description="Helical" evidence="1">
    <location>
        <begin position="187"/>
        <end position="212"/>
    </location>
</feature>
<protein>
    <recommendedName>
        <fullName evidence="5">Small multi-drug export protein</fullName>
    </recommendedName>
</protein>
<reference evidence="3" key="1">
    <citation type="submission" date="2021-01" db="EMBL/GenBank/DDBJ databases">
        <authorList>
            <person name="Corre E."/>
            <person name="Pelletier E."/>
            <person name="Niang G."/>
            <person name="Scheremetjew M."/>
            <person name="Finn R."/>
            <person name="Kale V."/>
            <person name="Holt S."/>
            <person name="Cochrane G."/>
            <person name="Meng A."/>
            <person name="Brown T."/>
            <person name="Cohen L."/>
        </authorList>
    </citation>
    <scope>NUCLEOTIDE SEQUENCE</scope>
    <source>
        <strain evidence="3">CCMP1381</strain>
    </source>
</reference>
<dbReference type="EMBL" id="HBGS01056823">
    <property type="protein sequence ID" value="CAD9479723.1"/>
    <property type="molecule type" value="Transcribed_RNA"/>
</dbReference>
<evidence type="ECO:0000313" key="4">
    <source>
        <dbReference type="EMBL" id="CAD9479723.1"/>
    </source>
</evidence>
<dbReference type="PANTHER" id="PTHR36007:SF2">
    <property type="entry name" value="TRANSPORT PROTEIN-RELATED"/>
    <property type="match status" value="1"/>
</dbReference>
<accession>A0A6U3YD80</accession>
<keyword evidence="1" id="KW-0812">Transmembrane</keyword>
<evidence type="ECO:0000256" key="2">
    <source>
        <dbReference type="SAM" id="SignalP"/>
    </source>
</evidence>
<feature type="transmembrane region" description="Helical" evidence="1">
    <location>
        <begin position="138"/>
        <end position="157"/>
    </location>
</feature>
<feature type="transmembrane region" description="Helical" evidence="1">
    <location>
        <begin position="224"/>
        <end position="254"/>
    </location>
</feature>
<dbReference type="PANTHER" id="PTHR36007">
    <property type="entry name" value="TRANSPORT PROTEIN-RELATED"/>
    <property type="match status" value="1"/>
</dbReference>
<name>A0A6U3YD80_9STRA</name>
<sequence>MISKFIQITLFAAGVSAFTPMLPPTLRPRARLVTPAISASPVVLKATSSVDAPSPRWTSIAKKSTVAALVLAVLPVIARASTGDSAEVLHIGQKVARVFQGRGLSDEMVVCLISAMPVVELRGAIPVGAWMGLPLPKVLGLCIVGNMLPIAPILYLLRFGPVQRLLKPVLDRAQSKASAFKDERSRAMLLAAFVGIPLPGTGAWTGAMGAFLLGMPFPTAMASIFAGVVSAGLIMTAVTAAGTAGAAVVGAVLIGAMISQVKGKGSSSEETE</sequence>
<evidence type="ECO:0008006" key="5">
    <source>
        <dbReference type="Google" id="ProtNLM"/>
    </source>
</evidence>
<keyword evidence="1" id="KW-1133">Transmembrane helix</keyword>
<dbReference type="EMBL" id="HBGS01056822">
    <property type="protein sequence ID" value="CAD9479719.1"/>
    <property type="molecule type" value="Transcribed_RNA"/>
</dbReference>